<dbReference type="PROSITE" id="PS50977">
    <property type="entry name" value="HTH_TETR_2"/>
    <property type="match status" value="1"/>
</dbReference>
<dbReference type="SUPFAM" id="SSF46689">
    <property type="entry name" value="Homeodomain-like"/>
    <property type="match status" value="1"/>
</dbReference>
<dbReference type="GO" id="GO:0003700">
    <property type="term" value="F:DNA-binding transcription factor activity"/>
    <property type="evidence" value="ECO:0007669"/>
    <property type="project" value="TreeGrafter"/>
</dbReference>
<dbReference type="RefSeq" id="WP_058288908.1">
    <property type="nucleotide sequence ID" value="NZ_CYSD01000012.1"/>
</dbReference>
<dbReference type="InterPro" id="IPR009057">
    <property type="entry name" value="Homeodomain-like_sf"/>
</dbReference>
<dbReference type="InterPro" id="IPR036271">
    <property type="entry name" value="Tet_transcr_reg_TetR-rel_C_sf"/>
</dbReference>
<dbReference type="PANTHER" id="PTHR30055">
    <property type="entry name" value="HTH-TYPE TRANSCRIPTIONAL REGULATOR RUTR"/>
    <property type="match status" value="1"/>
</dbReference>
<dbReference type="SUPFAM" id="SSF48498">
    <property type="entry name" value="Tetracyclin repressor-like, C-terminal domain"/>
    <property type="match status" value="1"/>
</dbReference>
<dbReference type="Pfam" id="PF00440">
    <property type="entry name" value="TetR_N"/>
    <property type="match status" value="1"/>
</dbReference>
<feature type="domain" description="HTH tetR-type" evidence="3">
    <location>
        <begin position="10"/>
        <end position="70"/>
    </location>
</feature>
<dbReference type="AlphaFoldDB" id="A0A0P1G165"/>
<sequence length="195" mass="21671">MARTQGSHSETTGPRIRAAAETLFARHGYAAVSMRQIAGAVGLQAGALYNYTPDKQSLLVDLMQRHMEALMGAWAQEVQGDTALAALEAFARFHIRFNLARRDAVFIAYNELRNLEPEGFAQIEALRNAYEGELAGILTAGREAGLFQLEEPRVTTRAVIALLNGVLTWYRDDGRLSLEEVESLHWQMVRRLVGV</sequence>
<evidence type="ECO:0000259" key="3">
    <source>
        <dbReference type="PROSITE" id="PS50977"/>
    </source>
</evidence>
<dbReference type="STRING" id="928856.SAMN04488049_10965"/>
<dbReference type="Pfam" id="PF17932">
    <property type="entry name" value="TetR_C_24"/>
    <property type="match status" value="1"/>
</dbReference>
<evidence type="ECO:0000313" key="5">
    <source>
        <dbReference type="Proteomes" id="UP000052022"/>
    </source>
</evidence>
<dbReference type="Gene3D" id="1.10.357.10">
    <property type="entry name" value="Tetracycline Repressor, domain 2"/>
    <property type="match status" value="1"/>
</dbReference>
<dbReference type="PANTHER" id="PTHR30055:SF237">
    <property type="entry name" value="TRANSCRIPTIONAL REPRESSOR MCE3R"/>
    <property type="match status" value="1"/>
</dbReference>
<name>A0A0P1G165_9RHOB</name>
<organism evidence="4 5">
    <name type="scientific">Tritonibacter multivorans</name>
    <dbReference type="NCBI Taxonomy" id="928856"/>
    <lineage>
        <taxon>Bacteria</taxon>
        <taxon>Pseudomonadati</taxon>
        <taxon>Pseudomonadota</taxon>
        <taxon>Alphaproteobacteria</taxon>
        <taxon>Rhodobacterales</taxon>
        <taxon>Paracoccaceae</taxon>
        <taxon>Tritonibacter</taxon>
    </lineage>
</organism>
<keyword evidence="5" id="KW-1185">Reference proteome</keyword>
<accession>A0A0P1G165</accession>
<dbReference type="EMBL" id="CYSD01000012">
    <property type="protein sequence ID" value="CUH75259.1"/>
    <property type="molecule type" value="Genomic_DNA"/>
</dbReference>
<dbReference type="OrthoDB" id="9814200at2"/>
<keyword evidence="1 2" id="KW-0238">DNA-binding</keyword>
<dbReference type="GO" id="GO:0000976">
    <property type="term" value="F:transcription cis-regulatory region binding"/>
    <property type="evidence" value="ECO:0007669"/>
    <property type="project" value="TreeGrafter"/>
</dbReference>
<dbReference type="Proteomes" id="UP000052022">
    <property type="component" value="Unassembled WGS sequence"/>
</dbReference>
<proteinExistence type="predicted"/>
<dbReference type="InterPro" id="IPR050109">
    <property type="entry name" value="HTH-type_TetR-like_transc_reg"/>
</dbReference>
<dbReference type="PRINTS" id="PR00455">
    <property type="entry name" value="HTHTETR"/>
</dbReference>
<dbReference type="InterPro" id="IPR001647">
    <property type="entry name" value="HTH_TetR"/>
</dbReference>
<dbReference type="InterPro" id="IPR041490">
    <property type="entry name" value="KstR2_TetR_C"/>
</dbReference>
<reference evidence="4 5" key="1">
    <citation type="submission" date="2015-09" db="EMBL/GenBank/DDBJ databases">
        <authorList>
            <consortium name="Swine Surveillance"/>
        </authorList>
    </citation>
    <scope>NUCLEOTIDE SEQUENCE [LARGE SCALE GENOMIC DNA]</scope>
    <source>
        <strain evidence="4 5">CECT 7557</strain>
    </source>
</reference>
<gene>
    <name evidence="4" type="primary">kstR2</name>
    <name evidence="4" type="ORF">TRM7557_00296</name>
</gene>
<evidence type="ECO:0000313" key="4">
    <source>
        <dbReference type="EMBL" id="CUH75259.1"/>
    </source>
</evidence>
<feature type="DNA-binding region" description="H-T-H motif" evidence="2">
    <location>
        <begin position="33"/>
        <end position="52"/>
    </location>
</feature>
<protein>
    <submittedName>
        <fullName evidence="4">HTH-type transcriptional repressor KstR2</fullName>
    </submittedName>
</protein>
<evidence type="ECO:0000256" key="2">
    <source>
        <dbReference type="PROSITE-ProRule" id="PRU00335"/>
    </source>
</evidence>
<evidence type="ECO:0000256" key="1">
    <source>
        <dbReference type="ARBA" id="ARBA00023125"/>
    </source>
</evidence>